<sequence>MRPARPSFGRRGSSGKMWLMLNAQQGIFPPDLEARRRPEKISASKQCPHDASMRQGWMTIGAAATLLPRSSDDPSMGRRCQSATTPSIFQDYRRHKMGLAYKVPRYHNTPIMQTLERQQCV</sequence>
<protein>
    <submittedName>
        <fullName evidence="1">Uncharacterized protein</fullName>
    </submittedName>
</protein>
<organism evidence="1 2">
    <name type="scientific">Lyophyllum shimeji</name>
    <name type="common">Hon-shimeji</name>
    <name type="synonym">Tricholoma shimeji</name>
    <dbReference type="NCBI Taxonomy" id="47721"/>
    <lineage>
        <taxon>Eukaryota</taxon>
        <taxon>Fungi</taxon>
        <taxon>Dikarya</taxon>
        <taxon>Basidiomycota</taxon>
        <taxon>Agaricomycotina</taxon>
        <taxon>Agaricomycetes</taxon>
        <taxon>Agaricomycetidae</taxon>
        <taxon>Agaricales</taxon>
        <taxon>Tricholomatineae</taxon>
        <taxon>Lyophyllaceae</taxon>
        <taxon>Lyophyllum</taxon>
    </lineage>
</organism>
<dbReference type="EMBL" id="BRPK01000003">
    <property type="protein sequence ID" value="GLB36792.1"/>
    <property type="molecule type" value="Genomic_DNA"/>
</dbReference>
<proteinExistence type="predicted"/>
<name>A0A9P3UKW8_LYOSH</name>
<dbReference type="Proteomes" id="UP001063166">
    <property type="component" value="Unassembled WGS sequence"/>
</dbReference>
<reference evidence="1" key="1">
    <citation type="submission" date="2022-07" db="EMBL/GenBank/DDBJ databases">
        <title>The genome of Lyophyllum shimeji provides insight into the initial evolution of ectomycorrhizal fungal genome.</title>
        <authorList>
            <person name="Kobayashi Y."/>
            <person name="Shibata T."/>
            <person name="Hirakawa H."/>
            <person name="Shigenobu S."/>
            <person name="Nishiyama T."/>
            <person name="Yamada A."/>
            <person name="Hasebe M."/>
            <person name="Kawaguchi M."/>
        </authorList>
    </citation>
    <scope>NUCLEOTIDE SEQUENCE</scope>
    <source>
        <strain evidence="1">AT787</strain>
    </source>
</reference>
<accession>A0A9P3UKW8</accession>
<evidence type="ECO:0000313" key="2">
    <source>
        <dbReference type="Proteomes" id="UP001063166"/>
    </source>
</evidence>
<comment type="caution">
    <text evidence="1">The sequence shown here is derived from an EMBL/GenBank/DDBJ whole genome shotgun (WGS) entry which is preliminary data.</text>
</comment>
<keyword evidence="2" id="KW-1185">Reference proteome</keyword>
<evidence type="ECO:0000313" key="1">
    <source>
        <dbReference type="EMBL" id="GLB36792.1"/>
    </source>
</evidence>
<dbReference type="AlphaFoldDB" id="A0A9P3UKW8"/>
<gene>
    <name evidence="1" type="ORF">LshimejAT787_0310790</name>
</gene>